<dbReference type="SUPFAM" id="SSF56091">
    <property type="entry name" value="DNA ligase/mRNA capping enzyme, catalytic domain"/>
    <property type="match status" value="1"/>
</dbReference>
<sequence>MSDVGMKPWRDRKAAFKTPPPQVRDASASQEQRRKKALEEQKRRRAERFDSSRQLDLFSDLNLGPSDEEGDELQDESAPPNSSNIIIREGISAFASMLAPSGASSSAVPEVTSSFTITTTSESVPHARASDVQTNGKKRGRNKRKGKARSSTGGVATSSSTKPQSSSTNTKPGKWADKCMYAELLEMNEEHRSIGGPDGIPDDIETGWVAVTPVPAGKRCLAITHAASGIAGIVPNTTLRSRVLGKALMKPFPSPLPPNTVLDCILDDNWHANGVLHVLDVLKWKGQDIADCETPFRFWWRDTRLSELVSFPPPPSAPEKTTPSHPQSRQYQFPYPTTYVAIPYHQDTSLTHLLTTLIPQTRTTRSMTISIPALASSGDMDLDIPNQPMAQLHSVMTEIKPDGILLYDSQATYEPGTSPLSIWVPLRSYVQESWKEGKAMTMQDGASSDGPLDRFERLIRRKLEARSGLHGEASMEM</sequence>
<comment type="similarity">
    <text evidence="4">Belongs to the snurportin family.</text>
</comment>
<feature type="compositionally biased region" description="Acidic residues" evidence="10">
    <location>
        <begin position="66"/>
        <end position="75"/>
    </location>
</feature>
<evidence type="ECO:0000256" key="3">
    <source>
        <dbReference type="ARBA" id="ARBA00004496"/>
    </source>
</evidence>
<feature type="compositionally biased region" description="Basic residues" evidence="10">
    <location>
        <begin position="136"/>
        <end position="148"/>
    </location>
</feature>
<dbReference type="GO" id="GO:0005634">
    <property type="term" value="C:nucleus"/>
    <property type="evidence" value="ECO:0007669"/>
    <property type="project" value="UniProtKB-SubCell"/>
</dbReference>
<accession>A0AAD5V097</accession>
<keyword evidence="9" id="KW-0539">Nucleus</keyword>
<evidence type="ECO:0000256" key="7">
    <source>
        <dbReference type="ARBA" id="ARBA00022490"/>
    </source>
</evidence>
<feature type="compositionally biased region" description="Basic and acidic residues" evidence="10">
    <location>
        <begin position="37"/>
        <end position="53"/>
    </location>
</feature>
<feature type="region of interest" description="Disordered" evidence="10">
    <location>
        <begin position="1"/>
        <end position="85"/>
    </location>
</feature>
<organism evidence="12 13">
    <name type="scientific">Meripilus lineatus</name>
    <dbReference type="NCBI Taxonomy" id="2056292"/>
    <lineage>
        <taxon>Eukaryota</taxon>
        <taxon>Fungi</taxon>
        <taxon>Dikarya</taxon>
        <taxon>Basidiomycota</taxon>
        <taxon>Agaricomycotina</taxon>
        <taxon>Agaricomycetes</taxon>
        <taxon>Polyporales</taxon>
        <taxon>Meripilaceae</taxon>
        <taxon>Meripilus</taxon>
    </lineage>
</organism>
<name>A0AAD5V097_9APHY</name>
<evidence type="ECO:0000256" key="8">
    <source>
        <dbReference type="ARBA" id="ARBA00022884"/>
    </source>
</evidence>
<feature type="compositionally biased region" description="Low complexity" evidence="10">
    <location>
        <begin position="150"/>
        <end position="172"/>
    </location>
</feature>
<evidence type="ECO:0000256" key="6">
    <source>
        <dbReference type="ARBA" id="ARBA00022448"/>
    </source>
</evidence>
<evidence type="ECO:0000259" key="11">
    <source>
        <dbReference type="Pfam" id="PF21974"/>
    </source>
</evidence>
<dbReference type="GO" id="GO:0005737">
    <property type="term" value="C:cytoplasm"/>
    <property type="evidence" value="ECO:0007669"/>
    <property type="project" value="UniProtKB-SubCell"/>
</dbReference>
<keyword evidence="7" id="KW-0963">Cytoplasm</keyword>
<evidence type="ECO:0000256" key="2">
    <source>
        <dbReference type="ARBA" id="ARBA00004123"/>
    </source>
</evidence>
<dbReference type="Proteomes" id="UP001212997">
    <property type="component" value="Unassembled WGS sequence"/>
</dbReference>
<dbReference type="GO" id="GO:0061015">
    <property type="term" value="P:snRNA import into nucleus"/>
    <property type="evidence" value="ECO:0007669"/>
    <property type="project" value="InterPro"/>
</dbReference>
<keyword evidence="6" id="KW-0813">Transport</keyword>
<dbReference type="EMBL" id="JANAWD010000467">
    <property type="protein sequence ID" value="KAJ3479034.1"/>
    <property type="molecule type" value="Genomic_DNA"/>
</dbReference>
<keyword evidence="13" id="KW-1185">Reference proteome</keyword>
<comment type="caution">
    <text evidence="12">The sequence shown here is derived from an EMBL/GenBank/DDBJ whole genome shotgun (WGS) entry which is preliminary data.</text>
</comment>
<dbReference type="Pfam" id="PF21974">
    <property type="entry name" value="SPN1_m3Gcap_bd"/>
    <property type="match status" value="1"/>
</dbReference>
<dbReference type="InterPro" id="IPR047857">
    <property type="entry name" value="Snurportin1_C"/>
</dbReference>
<feature type="domain" description="Snurportin-1 m3G cap-binding" evidence="11">
    <location>
        <begin position="200"/>
        <end position="308"/>
    </location>
</feature>
<evidence type="ECO:0000313" key="12">
    <source>
        <dbReference type="EMBL" id="KAJ3479034.1"/>
    </source>
</evidence>
<dbReference type="AlphaFoldDB" id="A0AAD5V097"/>
<reference evidence="12" key="1">
    <citation type="submission" date="2022-07" db="EMBL/GenBank/DDBJ databases">
        <title>Genome Sequence of Physisporinus lineatus.</title>
        <authorList>
            <person name="Buettner E."/>
        </authorList>
    </citation>
    <scope>NUCLEOTIDE SEQUENCE</scope>
    <source>
        <strain evidence="12">VT162</strain>
    </source>
</reference>
<feature type="region of interest" description="Disordered" evidence="10">
    <location>
        <begin position="117"/>
        <end position="174"/>
    </location>
</feature>
<dbReference type="PANTHER" id="PTHR13403:SF6">
    <property type="entry name" value="SNURPORTIN-1"/>
    <property type="match status" value="1"/>
</dbReference>
<evidence type="ECO:0000256" key="9">
    <source>
        <dbReference type="ARBA" id="ARBA00023242"/>
    </source>
</evidence>
<protein>
    <recommendedName>
        <fullName evidence="5">Snurportin-1</fullName>
    </recommendedName>
</protein>
<evidence type="ECO:0000256" key="10">
    <source>
        <dbReference type="SAM" id="MobiDB-lite"/>
    </source>
</evidence>
<evidence type="ECO:0000256" key="5">
    <source>
        <dbReference type="ARBA" id="ARBA00016034"/>
    </source>
</evidence>
<dbReference type="Gene3D" id="3.30.470.30">
    <property type="entry name" value="DNA ligase/mRNA capping enzyme"/>
    <property type="match status" value="1"/>
</dbReference>
<keyword evidence="8" id="KW-0694">RNA-binding</keyword>
<dbReference type="GO" id="GO:0003723">
    <property type="term" value="F:RNA binding"/>
    <property type="evidence" value="ECO:0007669"/>
    <property type="project" value="UniProtKB-KW"/>
</dbReference>
<gene>
    <name evidence="12" type="ORF">NLI96_g9344</name>
</gene>
<comment type="subcellular location">
    <subcellularLocation>
        <location evidence="3">Cytoplasm</location>
    </subcellularLocation>
    <subcellularLocation>
        <location evidence="2">Nucleus</location>
    </subcellularLocation>
</comment>
<comment type="function">
    <text evidence="1">Functions as an U snRNP-specific nuclear import adapter. Involved in the trimethylguanosine (m3G)-cap-dependent nuclear import of U snRNPs. Binds specifically to the terminal m3G-cap U snRNAs.</text>
</comment>
<proteinExistence type="inferred from homology"/>
<feature type="region of interest" description="Disordered" evidence="10">
    <location>
        <begin position="310"/>
        <end position="329"/>
    </location>
</feature>
<dbReference type="PANTHER" id="PTHR13403">
    <property type="entry name" value="SNURPORTIN1 RNUT1 PROTEIN RNA, U TRANSPORTER 1"/>
    <property type="match status" value="1"/>
</dbReference>
<dbReference type="InterPro" id="IPR017336">
    <property type="entry name" value="Snurportin-1"/>
</dbReference>
<evidence type="ECO:0000256" key="1">
    <source>
        <dbReference type="ARBA" id="ARBA00003975"/>
    </source>
</evidence>
<evidence type="ECO:0000313" key="13">
    <source>
        <dbReference type="Proteomes" id="UP001212997"/>
    </source>
</evidence>
<evidence type="ECO:0000256" key="4">
    <source>
        <dbReference type="ARBA" id="ARBA00007540"/>
    </source>
</evidence>